<evidence type="ECO:0000256" key="1">
    <source>
        <dbReference type="SAM" id="MobiDB-lite"/>
    </source>
</evidence>
<keyword evidence="2" id="KW-1133">Transmembrane helix</keyword>
<protein>
    <submittedName>
        <fullName evidence="3">Uncharacterized protein</fullName>
    </submittedName>
</protein>
<accession>A0A1S1P154</accession>
<evidence type="ECO:0000313" key="3">
    <source>
        <dbReference type="EMBL" id="OHV14887.1"/>
    </source>
</evidence>
<feature type="region of interest" description="Disordered" evidence="1">
    <location>
        <begin position="61"/>
        <end position="101"/>
    </location>
</feature>
<proteinExistence type="predicted"/>
<comment type="caution">
    <text evidence="3">The sequence shown here is derived from an EMBL/GenBank/DDBJ whole genome shotgun (WGS) entry which is preliminary data.</text>
</comment>
<evidence type="ECO:0000313" key="4">
    <source>
        <dbReference type="Proteomes" id="UP000180215"/>
    </source>
</evidence>
<reference evidence="3 4" key="1">
    <citation type="submission" date="2016-10" db="EMBL/GenBank/DDBJ databases">
        <title>Draft genome sequence of Methylobacterium extorquens CP3, a seed endophyte of Crotalaria pumila with plant growth-promoting and metal tolerance properties.</title>
        <authorList>
            <person name="Sanchez-Lopez A.S."/>
            <person name="Van Hamme J.D."/>
            <person name="Thijs S."/>
            <person name="Mcammond B.M."/>
            <person name="Stevens V."/>
            <person name="Gonzalez-Chavez M.D.C."/>
            <person name="Vangronsveld J."/>
        </authorList>
    </citation>
    <scope>NUCLEOTIDE SEQUENCE [LARGE SCALE GENOMIC DNA]</scope>
    <source>
        <strain evidence="3 4">CP3</strain>
    </source>
</reference>
<keyword evidence="2" id="KW-0812">Transmembrane</keyword>
<name>A0A1S1P154_METEX</name>
<sequence>MVAVAPVPSVMAPVAVMAVAPVTAVMPPMAVMVMAVTPVAGMVTVAEMVVLPLHRLDRRLRGESRFRSRRERGSVGGARAEQATGHQGQCSEGEAGSTPQGCVRHRVTSVHQAVPTALTTKLGAGG</sequence>
<keyword evidence="2" id="KW-0472">Membrane</keyword>
<feature type="transmembrane region" description="Helical" evidence="2">
    <location>
        <begin position="28"/>
        <end position="51"/>
    </location>
</feature>
<dbReference type="EMBL" id="MNAO01000402">
    <property type="protein sequence ID" value="OHV14887.1"/>
    <property type="molecule type" value="Genomic_DNA"/>
</dbReference>
<organism evidence="3 4">
    <name type="scientific">Methylorubrum extorquens</name>
    <name type="common">Methylobacterium dichloromethanicum</name>
    <name type="synonym">Methylobacterium extorquens</name>
    <dbReference type="NCBI Taxonomy" id="408"/>
    <lineage>
        <taxon>Bacteria</taxon>
        <taxon>Pseudomonadati</taxon>
        <taxon>Pseudomonadota</taxon>
        <taxon>Alphaproteobacteria</taxon>
        <taxon>Hyphomicrobiales</taxon>
        <taxon>Methylobacteriaceae</taxon>
        <taxon>Methylorubrum</taxon>
    </lineage>
</organism>
<evidence type="ECO:0000256" key="2">
    <source>
        <dbReference type="SAM" id="Phobius"/>
    </source>
</evidence>
<dbReference type="Proteomes" id="UP000180215">
    <property type="component" value="Unassembled WGS sequence"/>
</dbReference>
<dbReference type="AlphaFoldDB" id="A0A1S1P154"/>
<gene>
    <name evidence="3" type="ORF">BK022_23055</name>
</gene>